<organism evidence="1">
    <name type="scientific">Pfiesteria piscicida</name>
    <name type="common">Phantom dinoflagellate</name>
    <dbReference type="NCBI Taxonomy" id="71001"/>
    <lineage>
        <taxon>Eukaryota</taxon>
        <taxon>Sar</taxon>
        <taxon>Alveolata</taxon>
        <taxon>Dinophyceae</taxon>
        <taxon>Peridiniales</taxon>
        <taxon>Pfiesteriaceae</taxon>
        <taxon>Pfiesteria</taxon>
    </lineage>
</organism>
<protein>
    <submittedName>
        <fullName evidence="1">Uncharacterized protein</fullName>
    </submittedName>
</protein>
<dbReference type="EMBL" id="FJ599973">
    <property type="protein sequence ID" value="ACU45025.1"/>
    <property type="molecule type" value="mRNA"/>
</dbReference>
<reference evidence="1" key="2">
    <citation type="book" date="2010" name="PROCEEDINGS OF 13TH INTERNATIONAL CONFERENCE ON HARMFUL ALGAE" publisher="International Society For The Study of Harmful Algae" city="Hong Kong, China">
        <title>Dinoflagellate meta-transcriptomics enabled by spliced leader.</title>
        <editorList>
            <person name="Unknown A."/>
        </editorList>
        <authorList>
            <person name="Lin S."/>
            <person name="Zhang H."/>
        </authorList>
    </citation>
    <scope>NUCLEOTIDE SEQUENCE</scope>
    <source>
        <strain evidence="1">CCMP1831</strain>
    </source>
</reference>
<name>E8Z6E5_PFIPI</name>
<reference evidence="1" key="1">
    <citation type="submission" date="2008-12" db="EMBL/GenBank/DDBJ databases">
        <authorList>
            <person name="Zhang H."/>
            <person name="Lin S."/>
        </authorList>
    </citation>
    <scope>NUCLEOTIDE SEQUENCE</scope>
    <source>
        <strain evidence="1">CCMP1831</strain>
    </source>
</reference>
<dbReference type="AlphaFoldDB" id="E8Z6E5"/>
<proteinExistence type="evidence at transcript level"/>
<evidence type="ECO:0000313" key="1">
    <source>
        <dbReference type="EMBL" id="ACU45025.1"/>
    </source>
</evidence>
<sequence>GFQKQTKNQLRSCYLCRGQGFPDLYSYYLSITS</sequence>
<feature type="non-terminal residue" evidence="1">
    <location>
        <position position="1"/>
    </location>
</feature>
<accession>E8Z6E5</accession>